<dbReference type="EMBL" id="JACHBG010000012">
    <property type="protein sequence ID" value="MBB6487171.1"/>
    <property type="molecule type" value="Genomic_DNA"/>
</dbReference>
<protein>
    <submittedName>
        <fullName evidence="1">Uncharacterized protein</fullName>
    </submittedName>
</protein>
<evidence type="ECO:0000313" key="1">
    <source>
        <dbReference type="EMBL" id="MBB6487171.1"/>
    </source>
</evidence>
<reference evidence="1 2" key="1">
    <citation type="submission" date="2020-08" db="EMBL/GenBank/DDBJ databases">
        <title>Genomic Encyclopedia of Type Strains, Phase IV (KMG-V): Genome sequencing to study the core and pangenomes of soil and plant-associated prokaryotes.</title>
        <authorList>
            <person name="Whitman W."/>
        </authorList>
    </citation>
    <scope>NUCLEOTIDE SEQUENCE [LARGE SCALE GENOMIC DNA]</scope>
    <source>
        <strain evidence="1 2">SEMIA 4060</strain>
    </source>
</reference>
<proteinExistence type="predicted"/>
<accession>A0A7X0IWT2</accession>
<comment type="caution">
    <text evidence="1">The sequence shown here is derived from an EMBL/GenBank/DDBJ whole genome shotgun (WGS) entry which is preliminary data.</text>
</comment>
<evidence type="ECO:0000313" key="2">
    <source>
        <dbReference type="Proteomes" id="UP000565576"/>
    </source>
</evidence>
<dbReference type="AlphaFoldDB" id="A0A7X0IWT2"/>
<organism evidence="1 2">
    <name type="scientific">Rhizobium lusitanum</name>
    <dbReference type="NCBI Taxonomy" id="293958"/>
    <lineage>
        <taxon>Bacteria</taxon>
        <taxon>Pseudomonadati</taxon>
        <taxon>Pseudomonadota</taxon>
        <taxon>Alphaproteobacteria</taxon>
        <taxon>Hyphomicrobiales</taxon>
        <taxon>Rhizobiaceae</taxon>
        <taxon>Rhizobium/Agrobacterium group</taxon>
        <taxon>Rhizobium</taxon>
    </lineage>
</organism>
<gene>
    <name evidence="1" type="ORF">GGD46_004472</name>
</gene>
<dbReference type="Proteomes" id="UP000565576">
    <property type="component" value="Unassembled WGS sequence"/>
</dbReference>
<name>A0A7X0IWT2_9HYPH</name>
<sequence length="48" mass="5431">MAPTLDTTSEIAIFSKHYNVFLNTLTFMMNGLQTIDRGSNAFHARLQL</sequence>